<organism evidence="1 2">
    <name type="scientific">Hymenobacter ginsengisoli</name>
    <dbReference type="NCBI Taxonomy" id="1051626"/>
    <lineage>
        <taxon>Bacteria</taxon>
        <taxon>Pseudomonadati</taxon>
        <taxon>Bacteroidota</taxon>
        <taxon>Cytophagia</taxon>
        <taxon>Cytophagales</taxon>
        <taxon>Hymenobacteraceae</taxon>
        <taxon>Hymenobacter</taxon>
    </lineage>
</organism>
<dbReference type="EMBL" id="BAABGQ010000006">
    <property type="protein sequence ID" value="GAA4501441.1"/>
    <property type="molecule type" value="Genomic_DNA"/>
</dbReference>
<gene>
    <name evidence="1" type="ORF">GCM10023172_23290</name>
</gene>
<name>A0ABP8QF12_9BACT</name>
<dbReference type="Proteomes" id="UP001501243">
    <property type="component" value="Unassembled WGS sequence"/>
</dbReference>
<comment type="caution">
    <text evidence="1">The sequence shown here is derived from an EMBL/GenBank/DDBJ whole genome shotgun (WGS) entry which is preliminary data.</text>
</comment>
<evidence type="ECO:0000313" key="2">
    <source>
        <dbReference type="Proteomes" id="UP001501243"/>
    </source>
</evidence>
<evidence type="ECO:0000313" key="1">
    <source>
        <dbReference type="EMBL" id="GAA4501441.1"/>
    </source>
</evidence>
<dbReference type="RefSeq" id="WP_208133107.1">
    <property type="nucleotide sequence ID" value="NZ_BAABGQ010000006.1"/>
</dbReference>
<evidence type="ECO:0008006" key="3">
    <source>
        <dbReference type="Google" id="ProtNLM"/>
    </source>
</evidence>
<protein>
    <recommendedName>
        <fullName evidence="3">Carboxymuconolactone decarboxylase-like domain-containing protein</fullName>
    </recommendedName>
</protein>
<keyword evidence="2" id="KW-1185">Reference proteome</keyword>
<reference evidence="2" key="1">
    <citation type="journal article" date="2019" name="Int. J. Syst. Evol. Microbiol.">
        <title>The Global Catalogue of Microorganisms (GCM) 10K type strain sequencing project: providing services to taxonomists for standard genome sequencing and annotation.</title>
        <authorList>
            <consortium name="The Broad Institute Genomics Platform"/>
            <consortium name="The Broad Institute Genome Sequencing Center for Infectious Disease"/>
            <person name="Wu L."/>
            <person name="Ma J."/>
        </authorList>
    </citation>
    <scope>NUCLEOTIDE SEQUENCE [LARGE SCALE GENOMIC DNA]</scope>
    <source>
        <strain evidence="2">JCM 17841</strain>
    </source>
</reference>
<accession>A0ABP8QF12</accession>
<sequence>MLVPFVKHAQASVQSIQAKLYVLLCDAELLKPKQQAMEALTGTEKDVIAGMATIVFARYNEIMAVAIPVAILLARKGLASFCATKPKG</sequence>
<proteinExistence type="predicted"/>